<dbReference type="AlphaFoldDB" id="A0A167QAG7"/>
<evidence type="ECO:0000313" key="1">
    <source>
        <dbReference type="EMBL" id="KZO99579.1"/>
    </source>
</evidence>
<dbReference type="EMBL" id="KV417271">
    <property type="protein sequence ID" value="KZO99579.1"/>
    <property type="molecule type" value="Genomic_DNA"/>
</dbReference>
<organism evidence="1 2">
    <name type="scientific">Calocera viscosa (strain TUFC12733)</name>
    <dbReference type="NCBI Taxonomy" id="1330018"/>
    <lineage>
        <taxon>Eukaryota</taxon>
        <taxon>Fungi</taxon>
        <taxon>Dikarya</taxon>
        <taxon>Basidiomycota</taxon>
        <taxon>Agaricomycotina</taxon>
        <taxon>Dacrymycetes</taxon>
        <taxon>Dacrymycetales</taxon>
        <taxon>Dacrymycetaceae</taxon>
        <taxon>Calocera</taxon>
    </lineage>
</organism>
<keyword evidence="2" id="KW-1185">Reference proteome</keyword>
<name>A0A167QAG7_CALVF</name>
<dbReference type="Proteomes" id="UP000076738">
    <property type="component" value="Unassembled WGS sequence"/>
</dbReference>
<reference evidence="1 2" key="1">
    <citation type="journal article" date="2016" name="Mol. Biol. Evol.">
        <title>Comparative Genomics of Early-Diverging Mushroom-Forming Fungi Provides Insights into the Origins of Lignocellulose Decay Capabilities.</title>
        <authorList>
            <person name="Nagy L.G."/>
            <person name="Riley R."/>
            <person name="Tritt A."/>
            <person name="Adam C."/>
            <person name="Daum C."/>
            <person name="Floudas D."/>
            <person name="Sun H."/>
            <person name="Yadav J.S."/>
            <person name="Pangilinan J."/>
            <person name="Larsson K.H."/>
            <person name="Matsuura K."/>
            <person name="Barry K."/>
            <person name="Labutti K."/>
            <person name="Kuo R."/>
            <person name="Ohm R.A."/>
            <person name="Bhattacharya S.S."/>
            <person name="Shirouzu T."/>
            <person name="Yoshinaga Y."/>
            <person name="Martin F.M."/>
            <person name="Grigoriev I.V."/>
            <person name="Hibbett D.S."/>
        </authorList>
    </citation>
    <scope>NUCLEOTIDE SEQUENCE [LARGE SCALE GENOMIC DNA]</scope>
    <source>
        <strain evidence="1 2">TUFC12733</strain>
    </source>
</reference>
<proteinExistence type="predicted"/>
<evidence type="ECO:0000313" key="2">
    <source>
        <dbReference type="Proteomes" id="UP000076738"/>
    </source>
</evidence>
<accession>A0A167QAG7</accession>
<protein>
    <submittedName>
        <fullName evidence="1">Uncharacterized protein</fullName>
    </submittedName>
</protein>
<gene>
    <name evidence="1" type="ORF">CALVIDRAFT_595708</name>
</gene>
<sequence length="219" mass="24989">MFIWDDLDRSFAPPFGDTIPSKEVTRTTNGVTTTVSVLDYYAIITIIVDQKLLIHWYNNQGGRERLGTMISAEDEAEMKIDDARLGVLPGIRRRTTEERIMARVNKILKPTGKGFVWPLVAEIRDFELFYDYMCVWTICFGTPPIRAFTKKITTEERVDMFFNDLGVPERMQCMSTLFGEEFLEVVKPAVLVERQEACGKWLSATGEGETVAARKAKKT</sequence>